<dbReference type="PANTHER" id="PTHR11216:SF29">
    <property type="entry name" value="INTERSECTIN-2"/>
    <property type="match status" value="1"/>
</dbReference>
<reference evidence="5" key="1">
    <citation type="submission" date="2022-08" db="EMBL/GenBank/DDBJ databases">
        <title>Genome sequencing of akame (Lates japonicus).</title>
        <authorList>
            <person name="Hashiguchi Y."/>
            <person name="Takahashi H."/>
        </authorList>
    </citation>
    <scope>NUCLEOTIDE SEQUENCE</scope>
    <source>
        <strain evidence="5">Kochi</strain>
    </source>
</reference>
<evidence type="ECO:0000259" key="4">
    <source>
        <dbReference type="PROSITE" id="PS50222"/>
    </source>
</evidence>
<dbReference type="SMART" id="SM00027">
    <property type="entry name" value="EH"/>
    <property type="match status" value="1"/>
</dbReference>
<dbReference type="Gene3D" id="1.10.238.10">
    <property type="entry name" value="EF-hand"/>
    <property type="match status" value="1"/>
</dbReference>
<evidence type="ECO:0000256" key="2">
    <source>
        <dbReference type="ARBA" id="ARBA00022837"/>
    </source>
</evidence>
<proteinExistence type="predicted"/>
<keyword evidence="6" id="KW-1185">Reference proteome</keyword>
<dbReference type="PANTHER" id="PTHR11216">
    <property type="entry name" value="EH DOMAIN"/>
    <property type="match status" value="1"/>
</dbReference>
<dbReference type="AlphaFoldDB" id="A0AAD3M7T1"/>
<evidence type="ECO:0000313" key="5">
    <source>
        <dbReference type="EMBL" id="GLD49042.1"/>
    </source>
</evidence>
<dbReference type="EMBL" id="BRZM01003526">
    <property type="protein sequence ID" value="GLD49042.1"/>
    <property type="molecule type" value="Genomic_DNA"/>
</dbReference>
<keyword evidence="1" id="KW-0479">Metal-binding</keyword>
<evidence type="ECO:0000313" key="6">
    <source>
        <dbReference type="Proteomes" id="UP001279410"/>
    </source>
</evidence>
<organism evidence="5 6">
    <name type="scientific">Lates japonicus</name>
    <name type="common">Japanese lates</name>
    <dbReference type="NCBI Taxonomy" id="270547"/>
    <lineage>
        <taxon>Eukaryota</taxon>
        <taxon>Metazoa</taxon>
        <taxon>Chordata</taxon>
        <taxon>Craniata</taxon>
        <taxon>Vertebrata</taxon>
        <taxon>Euteleostomi</taxon>
        <taxon>Actinopterygii</taxon>
        <taxon>Neopterygii</taxon>
        <taxon>Teleostei</taxon>
        <taxon>Neoteleostei</taxon>
        <taxon>Acanthomorphata</taxon>
        <taxon>Carangaria</taxon>
        <taxon>Carangaria incertae sedis</taxon>
        <taxon>Centropomidae</taxon>
        <taxon>Lates</taxon>
    </lineage>
</organism>
<feature type="domain" description="EH" evidence="3">
    <location>
        <begin position="30"/>
        <end position="118"/>
    </location>
</feature>
<gene>
    <name evidence="5" type="ORF">AKAME5_002738200</name>
</gene>
<dbReference type="PROSITE" id="PS50222">
    <property type="entry name" value="EF_HAND_2"/>
    <property type="match status" value="1"/>
</dbReference>
<dbReference type="InterPro" id="IPR011992">
    <property type="entry name" value="EF-hand-dom_pair"/>
</dbReference>
<dbReference type="GO" id="GO:0097708">
    <property type="term" value="C:intracellular vesicle"/>
    <property type="evidence" value="ECO:0007669"/>
    <property type="project" value="TreeGrafter"/>
</dbReference>
<accession>A0AAD3M7T1</accession>
<evidence type="ECO:0000259" key="3">
    <source>
        <dbReference type="PROSITE" id="PS50031"/>
    </source>
</evidence>
<sequence>MSSSLDQLPRKKGRNVVSGGLSIWAISPEERNKHDQKFDTLSPSMGYVSGEQARKFFLQSGLPAAVLAEIWALADMNKDGKMDRLEFSIAMKLIKLKLQGTQLPSALPIIMKQPPVPAPTSAMTNPAYGIGSVSNMPMMPGTNLAMLTHIPMATPGLSTLTPMTGLTPLVPTATGMSPLIASTPNRPLMPTMGNTTLPNGTMGILQPIPAGALATGLAPSVIHLLLSTRTLLFWWNEQGIITAGPGI</sequence>
<dbReference type="InterPro" id="IPR000261">
    <property type="entry name" value="EH_dom"/>
</dbReference>
<dbReference type="InterPro" id="IPR018247">
    <property type="entry name" value="EF_Hand_1_Ca_BS"/>
</dbReference>
<feature type="domain" description="EF-hand" evidence="4">
    <location>
        <begin position="62"/>
        <end position="97"/>
    </location>
</feature>
<name>A0AAD3M7T1_LATJO</name>
<dbReference type="GO" id="GO:0060090">
    <property type="term" value="F:molecular adaptor activity"/>
    <property type="evidence" value="ECO:0007669"/>
    <property type="project" value="TreeGrafter"/>
</dbReference>
<dbReference type="GO" id="GO:0005737">
    <property type="term" value="C:cytoplasm"/>
    <property type="evidence" value="ECO:0007669"/>
    <property type="project" value="TreeGrafter"/>
</dbReference>
<dbReference type="GO" id="GO:0005509">
    <property type="term" value="F:calcium ion binding"/>
    <property type="evidence" value="ECO:0007669"/>
    <property type="project" value="InterPro"/>
</dbReference>
<evidence type="ECO:0000256" key="1">
    <source>
        <dbReference type="ARBA" id="ARBA00022723"/>
    </source>
</evidence>
<comment type="caution">
    <text evidence="5">The sequence shown here is derived from an EMBL/GenBank/DDBJ whole genome shotgun (WGS) entry which is preliminary data.</text>
</comment>
<dbReference type="Proteomes" id="UP001279410">
    <property type="component" value="Unassembled WGS sequence"/>
</dbReference>
<dbReference type="PROSITE" id="PS50031">
    <property type="entry name" value="EH"/>
    <property type="match status" value="1"/>
</dbReference>
<dbReference type="Pfam" id="PF12763">
    <property type="entry name" value="EH"/>
    <property type="match status" value="1"/>
</dbReference>
<dbReference type="GO" id="GO:0042734">
    <property type="term" value="C:presynaptic membrane"/>
    <property type="evidence" value="ECO:0007669"/>
    <property type="project" value="TreeGrafter"/>
</dbReference>
<dbReference type="CDD" id="cd00052">
    <property type="entry name" value="EH"/>
    <property type="match status" value="1"/>
</dbReference>
<dbReference type="PROSITE" id="PS00018">
    <property type="entry name" value="EF_HAND_1"/>
    <property type="match status" value="1"/>
</dbReference>
<dbReference type="FunFam" id="1.10.238.10:FF:000055">
    <property type="entry name" value="Intersectin-1 isoform 1"/>
    <property type="match status" value="1"/>
</dbReference>
<keyword evidence="2" id="KW-0106">Calcium</keyword>
<protein>
    <submittedName>
        <fullName evidence="5">Intersectin-2-like isoform X1</fullName>
    </submittedName>
</protein>
<dbReference type="InterPro" id="IPR002048">
    <property type="entry name" value="EF_hand_dom"/>
</dbReference>
<dbReference type="SUPFAM" id="SSF47473">
    <property type="entry name" value="EF-hand"/>
    <property type="match status" value="1"/>
</dbReference>
<dbReference type="GO" id="GO:0150007">
    <property type="term" value="P:clathrin-dependent synaptic vesicle endocytosis"/>
    <property type="evidence" value="ECO:0007669"/>
    <property type="project" value="TreeGrafter"/>
</dbReference>